<comment type="caution">
    <text evidence="1">The sequence shown here is derived from an EMBL/GenBank/DDBJ whole genome shotgun (WGS) entry which is preliminary data.</text>
</comment>
<protein>
    <submittedName>
        <fullName evidence="1">Uncharacterized protein</fullName>
    </submittedName>
</protein>
<dbReference type="AlphaFoldDB" id="X0X5D9"/>
<evidence type="ECO:0000313" key="1">
    <source>
        <dbReference type="EMBL" id="GAG20211.1"/>
    </source>
</evidence>
<gene>
    <name evidence="1" type="ORF">S01H1_49186</name>
</gene>
<sequence>MDCENLSTATGILDEALDQAVHDGSKLLIQHKLESVKNFINVFMTENNIAQQAAVRAQKGAPQIKPDCVGCKYFYGYKNQCFACSSHSHYEPA</sequence>
<dbReference type="EMBL" id="BARS01031620">
    <property type="protein sequence ID" value="GAG20211.1"/>
    <property type="molecule type" value="Genomic_DNA"/>
</dbReference>
<reference evidence="1" key="1">
    <citation type="journal article" date="2014" name="Front. Microbiol.">
        <title>High frequency of phylogenetically diverse reductive dehalogenase-homologous genes in deep subseafloor sedimentary metagenomes.</title>
        <authorList>
            <person name="Kawai M."/>
            <person name="Futagami T."/>
            <person name="Toyoda A."/>
            <person name="Takaki Y."/>
            <person name="Nishi S."/>
            <person name="Hori S."/>
            <person name="Arai W."/>
            <person name="Tsubouchi T."/>
            <person name="Morono Y."/>
            <person name="Uchiyama I."/>
            <person name="Ito T."/>
            <person name="Fujiyama A."/>
            <person name="Inagaki F."/>
            <person name="Takami H."/>
        </authorList>
    </citation>
    <scope>NUCLEOTIDE SEQUENCE</scope>
    <source>
        <strain evidence="1">Expedition CK06-06</strain>
    </source>
</reference>
<organism evidence="1">
    <name type="scientific">marine sediment metagenome</name>
    <dbReference type="NCBI Taxonomy" id="412755"/>
    <lineage>
        <taxon>unclassified sequences</taxon>
        <taxon>metagenomes</taxon>
        <taxon>ecological metagenomes</taxon>
    </lineage>
</organism>
<accession>X0X5D9</accession>
<name>X0X5D9_9ZZZZ</name>
<proteinExistence type="predicted"/>